<dbReference type="NCBIfam" id="TIGR03217">
    <property type="entry name" value="4OH_2_O_val_ald"/>
    <property type="match status" value="1"/>
</dbReference>
<protein>
    <recommendedName>
        <fullName evidence="7 8">4-hydroxy-2-oxovalerate aldolase</fullName>
        <shortName evidence="7">HOA</shortName>
        <ecNumber evidence="7 8">4.1.3.39</ecNumber>
    </recommendedName>
    <alternativeName>
        <fullName evidence="7">4-hydroxy-2-keto-pentanoic acid aldolase</fullName>
    </alternativeName>
    <alternativeName>
        <fullName evidence="7">4-hydroxy-2-oxopentanoate aldolase</fullName>
    </alternativeName>
</protein>
<evidence type="ECO:0000259" key="9">
    <source>
        <dbReference type="PROSITE" id="PS50991"/>
    </source>
</evidence>
<feature type="site" description="Transition state stabilizer" evidence="7">
    <location>
        <position position="11"/>
    </location>
</feature>
<dbReference type="Proteomes" id="UP000006620">
    <property type="component" value="Chromosome"/>
</dbReference>
<dbReference type="InterPro" id="IPR050073">
    <property type="entry name" value="2-IPM_HCS-like"/>
</dbReference>
<dbReference type="InterPro" id="IPR012425">
    <property type="entry name" value="DmpG_comm"/>
</dbReference>
<dbReference type="InterPro" id="IPR017629">
    <property type="entry name" value="4OH_2_O-val_aldolase"/>
</dbReference>
<dbReference type="RefSeq" id="WP_013918047.1">
    <property type="nucleotide sequence ID" value="NC_015690.1"/>
</dbReference>
<reference evidence="11" key="1">
    <citation type="submission" date="2011-06" db="EMBL/GenBank/DDBJ databases">
        <title>Complete genome sequence of Paenibacillus mucilaginosus KNP414.</title>
        <authorList>
            <person name="Wang J."/>
            <person name="Hu S."/>
            <person name="Hu X."/>
            <person name="Zhang B."/>
            <person name="Dong D."/>
            <person name="Zhang S."/>
            <person name="Zhao K."/>
            <person name="Wu D."/>
        </authorList>
    </citation>
    <scope>NUCLEOTIDE SEQUENCE [LARGE SCALE GENOMIC DNA]</scope>
    <source>
        <strain evidence="11">KNP414</strain>
    </source>
</reference>
<dbReference type="PANTHER" id="PTHR10277">
    <property type="entry name" value="HOMOCITRATE SYNTHASE-RELATED"/>
    <property type="match status" value="1"/>
</dbReference>
<dbReference type="PROSITE" id="PS50991">
    <property type="entry name" value="PYR_CT"/>
    <property type="match status" value="1"/>
</dbReference>
<feature type="binding site" evidence="7">
    <location>
        <position position="193"/>
    </location>
    <ligand>
        <name>Mn(2+)</name>
        <dbReference type="ChEBI" id="CHEBI:29035"/>
    </ligand>
</feature>
<dbReference type="PANTHER" id="PTHR10277:SF9">
    <property type="entry name" value="2-ISOPROPYLMALATE SYNTHASE 1, CHLOROPLASTIC-RELATED"/>
    <property type="match status" value="1"/>
</dbReference>
<feature type="binding site" evidence="7">
    <location>
        <position position="193"/>
    </location>
    <ligand>
        <name>substrate</name>
    </ligand>
</feature>
<feature type="binding site" evidence="7">
    <location>
        <begin position="11"/>
        <end position="12"/>
    </location>
    <ligand>
        <name>substrate</name>
    </ligand>
</feature>
<dbReference type="SUPFAM" id="SSF89000">
    <property type="entry name" value="post-HMGL domain-like"/>
    <property type="match status" value="1"/>
</dbReference>
<feature type="binding site" evidence="7">
    <location>
        <position position="12"/>
    </location>
    <ligand>
        <name>Mn(2+)</name>
        <dbReference type="ChEBI" id="CHEBI:29035"/>
    </ligand>
</feature>
<feature type="active site" description="Proton acceptor" evidence="7">
    <location>
        <position position="15"/>
    </location>
</feature>
<dbReference type="Pfam" id="PF00682">
    <property type="entry name" value="HMGL-like"/>
    <property type="match status" value="1"/>
</dbReference>
<evidence type="ECO:0000256" key="2">
    <source>
        <dbReference type="ARBA" id="ARBA00022723"/>
    </source>
</evidence>
<dbReference type="EMBL" id="CP002869">
    <property type="protein sequence ID" value="AEI42893.1"/>
    <property type="molecule type" value="Genomic_DNA"/>
</dbReference>
<comment type="catalytic activity">
    <reaction evidence="6">
        <text>(S)-4-hydroxy-2-oxohexanoate = propanal + pyruvate</text>
        <dbReference type="Rhea" id="RHEA:36003"/>
        <dbReference type="ChEBI" id="CHEBI:15361"/>
        <dbReference type="ChEBI" id="CHEBI:17153"/>
        <dbReference type="ChEBI" id="CHEBI:73142"/>
        <dbReference type="EC" id="4.1.3.43"/>
    </reaction>
    <physiologicalReaction direction="left-to-right" evidence="6">
        <dbReference type="Rhea" id="RHEA:36004"/>
    </physiologicalReaction>
</comment>
<dbReference type="Gene3D" id="1.10.8.60">
    <property type="match status" value="1"/>
</dbReference>
<dbReference type="InterPro" id="IPR013785">
    <property type="entry name" value="Aldolase_TIM"/>
</dbReference>
<dbReference type="Pfam" id="PF07836">
    <property type="entry name" value="DmpG_comm"/>
    <property type="match status" value="1"/>
</dbReference>
<dbReference type="Gene3D" id="3.20.20.70">
    <property type="entry name" value="Aldolase class I"/>
    <property type="match status" value="1"/>
</dbReference>
<dbReference type="GO" id="GO:0003852">
    <property type="term" value="F:2-isopropylmalate synthase activity"/>
    <property type="evidence" value="ECO:0007669"/>
    <property type="project" value="TreeGrafter"/>
</dbReference>
<comment type="similarity">
    <text evidence="1 7">Belongs to the 4-hydroxy-2-oxovalerate aldolase family.</text>
</comment>
<dbReference type="CDD" id="cd07943">
    <property type="entry name" value="DRE_TIM_HOA"/>
    <property type="match status" value="1"/>
</dbReference>
<dbReference type="HOGENOM" id="CLU_049173_0_0_9"/>
<gene>
    <name evidence="10" type="ordered locus">KNP414_04361</name>
</gene>
<dbReference type="GO" id="GO:0008701">
    <property type="term" value="F:4-hydroxy-2-oxovalerate aldolase activity"/>
    <property type="evidence" value="ECO:0007669"/>
    <property type="project" value="UniProtKB-UniRule"/>
</dbReference>
<dbReference type="GO" id="GO:0009098">
    <property type="term" value="P:L-leucine biosynthetic process"/>
    <property type="evidence" value="ECO:0007669"/>
    <property type="project" value="TreeGrafter"/>
</dbReference>
<keyword evidence="3 7" id="KW-0058">Aromatic hydrocarbons catabolism</keyword>
<sequence length="335" mass="36050">MRIRISDPTLRDGQHAVAHQLSERHIRLYARAANAAGVPIVEVGHGNGLGASSLLIGKSRVSDRCMLLAAREELTSSRLGIHLIPGFATIERDVRPAIELGVDVFRVASHCSEADLTRRHIEFLRGEEKEVHGVLMMSHMAPVTVLVEEALKMQSYGAQAVIIMDSAGSYMPREVTDRIGELCGALSVPVGFHAHNNLGLAIANTVAAVEAGARLVDGTARGFGAGAGNTQLEVLIAVLHKLGYETGIELTGMLAASDLAEREFVHTLPFSKSMSIISGLTGVFSGYAKPVEQMSREYGVDPLEVFYELGRRRVIAGQEDLILEIVLDLAKRKGA</sequence>
<dbReference type="KEGG" id="pms:KNP414_04361"/>
<accession>F8FJP3</accession>
<evidence type="ECO:0000313" key="10">
    <source>
        <dbReference type="EMBL" id="AEI42893.1"/>
    </source>
</evidence>
<keyword evidence="4 7" id="KW-0464">Manganese</keyword>
<dbReference type="NCBIfam" id="NF006049">
    <property type="entry name" value="PRK08195.1"/>
    <property type="match status" value="1"/>
</dbReference>
<dbReference type="AlphaFoldDB" id="F8FJP3"/>
<evidence type="ECO:0000256" key="7">
    <source>
        <dbReference type="HAMAP-Rule" id="MF_01656"/>
    </source>
</evidence>
<comment type="catalytic activity">
    <reaction evidence="7">
        <text>(S)-4-hydroxy-2-oxopentanoate = acetaldehyde + pyruvate</text>
        <dbReference type="Rhea" id="RHEA:22624"/>
        <dbReference type="ChEBI" id="CHEBI:15343"/>
        <dbReference type="ChEBI" id="CHEBI:15361"/>
        <dbReference type="ChEBI" id="CHEBI:73143"/>
        <dbReference type="EC" id="4.1.3.39"/>
    </reaction>
</comment>
<dbReference type="InterPro" id="IPR035685">
    <property type="entry name" value="DRE_TIM_HOA"/>
</dbReference>
<keyword evidence="2 7" id="KW-0479">Metal-binding</keyword>
<feature type="binding site" evidence="7">
    <location>
        <position position="195"/>
    </location>
    <ligand>
        <name>Mn(2+)</name>
        <dbReference type="ChEBI" id="CHEBI:29035"/>
    </ligand>
</feature>
<name>F8FJP3_PAEMK</name>
<comment type="caution">
    <text evidence="7">Lacks conserved residue(s) required for the propagation of feature annotation.</text>
</comment>
<dbReference type="GO" id="GO:0030145">
    <property type="term" value="F:manganese ion binding"/>
    <property type="evidence" value="ECO:0007669"/>
    <property type="project" value="UniProtKB-UniRule"/>
</dbReference>
<evidence type="ECO:0000313" key="11">
    <source>
        <dbReference type="Proteomes" id="UP000006620"/>
    </source>
</evidence>
<proteinExistence type="inferred from homology"/>
<evidence type="ECO:0000256" key="1">
    <source>
        <dbReference type="ARBA" id="ARBA00008944"/>
    </source>
</evidence>
<evidence type="ECO:0000256" key="4">
    <source>
        <dbReference type="ARBA" id="ARBA00023211"/>
    </source>
</evidence>
<feature type="domain" description="Pyruvate carboxyltransferase" evidence="9">
    <location>
        <begin position="3"/>
        <end position="254"/>
    </location>
</feature>
<evidence type="ECO:0000256" key="3">
    <source>
        <dbReference type="ARBA" id="ARBA00022797"/>
    </source>
</evidence>
<dbReference type="EC" id="4.1.3.39" evidence="7 8"/>
<evidence type="ECO:0000256" key="8">
    <source>
        <dbReference type="NCBIfam" id="TIGR03217"/>
    </source>
</evidence>
<dbReference type="HAMAP" id="MF_01656">
    <property type="entry name" value="HOA"/>
    <property type="match status" value="1"/>
</dbReference>
<evidence type="ECO:0000256" key="6">
    <source>
        <dbReference type="ARBA" id="ARBA00023518"/>
    </source>
</evidence>
<evidence type="ECO:0000256" key="5">
    <source>
        <dbReference type="ARBA" id="ARBA00023239"/>
    </source>
</evidence>
<organism evidence="10 11">
    <name type="scientific">Paenibacillus mucilaginosus (strain KNP414)</name>
    <dbReference type="NCBI Taxonomy" id="1036673"/>
    <lineage>
        <taxon>Bacteria</taxon>
        <taxon>Bacillati</taxon>
        <taxon>Bacillota</taxon>
        <taxon>Bacilli</taxon>
        <taxon>Bacillales</taxon>
        <taxon>Paenibacillaceae</taxon>
        <taxon>Paenibacillus</taxon>
    </lineage>
</organism>
<reference evidence="10 11" key="2">
    <citation type="journal article" date="2013" name="Genome Announc.">
        <title>Genome Sequence of Growth-Improving Paenibacillus mucilaginosus Strain KNP414.</title>
        <authorList>
            <person name="Lu J.J."/>
            <person name="Wang J.F."/>
            <person name="Hu X.F."/>
        </authorList>
    </citation>
    <scope>NUCLEOTIDE SEQUENCE [LARGE SCALE GENOMIC DNA]</scope>
    <source>
        <strain evidence="10 11">KNP414</strain>
    </source>
</reference>
<dbReference type="SUPFAM" id="SSF51569">
    <property type="entry name" value="Aldolase"/>
    <property type="match status" value="1"/>
</dbReference>
<dbReference type="InterPro" id="IPR000891">
    <property type="entry name" value="PYR_CT"/>
</dbReference>
<keyword evidence="5 7" id="KW-0456">Lyase</keyword>
<dbReference type="PATRIC" id="fig|1036673.3.peg.4008"/>
<feature type="binding site" evidence="7">
    <location>
        <position position="166"/>
    </location>
    <ligand>
        <name>substrate</name>
    </ligand>
</feature>